<dbReference type="AlphaFoldDB" id="A0A7X9P3A6"/>
<comment type="caution">
    <text evidence="1">The sequence shown here is derived from an EMBL/GenBank/DDBJ whole genome shotgun (WGS) entry which is preliminary data.</text>
</comment>
<evidence type="ECO:0000313" key="2">
    <source>
        <dbReference type="Proteomes" id="UP000576082"/>
    </source>
</evidence>
<dbReference type="RefSeq" id="WP_169655954.1">
    <property type="nucleotide sequence ID" value="NZ_JABANE010000012.1"/>
</dbReference>
<dbReference type="Proteomes" id="UP000576082">
    <property type="component" value="Unassembled WGS sequence"/>
</dbReference>
<organism evidence="1 2">
    <name type="scientific">Flammeovirga aprica JL-4</name>
    <dbReference type="NCBI Taxonomy" id="694437"/>
    <lineage>
        <taxon>Bacteria</taxon>
        <taxon>Pseudomonadati</taxon>
        <taxon>Bacteroidota</taxon>
        <taxon>Cytophagia</taxon>
        <taxon>Cytophagales</taxon>
        <taxon>Flammeovirgaceae</taxon>
        <taxon>Flammeovirga</taxon>
    </lineage>
</organism>
<keyword evidence="2" id="KW-1185">Reference proteome</keyword>
<name>A0A7X9P3A6_9BACT</name>
<reference evidence="1 2" key="1">
    <citation type="submission" date="2020-04" db="EMBL/GenBank/DDBJ databases">
        <title>Flammeovirga sp. SR4, a novel species isolated from seawater.</title>
        <authorList>
            <person name="Wang X."/>
        </authorList>
    </citation>
    <scope>NUCLEOTIDE SEQUENCE [LARGE SCALE GENOMIC DNA]</scope>
    <source>
        <strain evidence="1 2">ATCC 23126</strain>
    </source>
</reference>
<evidence type="ECO:0000313" key="1">
    <source>
        <dbReference type="EMBL" id="NME67617.1"/>
    </source>
</evidence>
<protein>
    <submittedName>
        <fullName evidence="1">Uncharacterized protein</fullName>
    </submittedName>
</protein>
<gene>
    <name evidence="1" type="ORF">HHU12_06535</name>
</gene>
<dbReference type="EMBL" id="JABANE010000012">
    <property type="protein sequence ID" value="NME67617.1"/>
    <property type="molecule type" value="Genomic_DNA"/>
</dbReference>
<sequence>MKKFLTIPNPCHENWDQMTPVEKGRFCKVCSKKVYDLTDLSTSEVENLFEEKGENICIRIKPTQNFLPIRKKQTFKFSPYKLAMSAIIASSLTLSTETFSQSLTTYNQDKIDITDTDQFVTIKEQIECSYDQDKVDFKHMRVALITLDQVYSTFTQEDGKYSMKVPQNIIGEKNIIRVFPNEISIDTFSRTYTFSKQDIYETNIKFENIIAVIGEPIFFEKDSTNIIYKGKPINTSQERELMLIDQETGCWNLKNDLHFEYFWGETAKILSDNKFEELIILYELNQL</sequence>
<proteinExistence type="predicted"/>
<accession>A0A7X9P3A6</accession>